<feature type="transmembrane region" description="Helical" evidence="2">
    <location>
        <begin position="181"/>
        <end position="202"/>
    </location>
</feature>
<evidence type="ECO:0000256" key="1">
    <source>
        <dbReference type="SAM" id="MobiDB-lite"/>
    </source>
</evidence>
<keyword evidence="4" id="KW-1185">Reference proteome</keyword>
<feature type="transmembrane region" description="Helical" evidence="2">
    <location>
        <begin position="796"/>
        <end position="817"/>
    </location>
</feature>
<feature type="transmembrane region" description="Helical" evidence="2">
    <location>
        <begin position="326"/>
        <end position="344"/>
    </location>
</feature>
<dbReference type="InParanoid" id="A0DML1"/>
<dbReference type="OrthoDB" id="294667at2759"/>
<evidence type="ECO:0000256" key="2">
    <source>
        <dbReference type="SAM" id="Phobius"/>
    </source>
</evidence>
<evidence type="ECO:0000313" key="4">
    <source>
        <dbReference type="Proteomes" id="UP000000600"/>
    </source>
</evidence>
<feature type="compositionally biased region" description="Polar residues" evidence="1">
    <location>
        <begin position="51"/>
        <end position="60"/>
    </location>
</feature>
<organism evidence="3 4">
    <name type="scientific">Paramecium tetraurelia</name>
    <dbReference type="NCBI Taxonomy" id="5888"/>
    <lineage>
        <taxon>Eukaryota</taxon>
        <taxon>Sar</taxon>
        <taxon>Alveolata</taxon>
        <taxon>Ciliophora</taxon>
        <taxon>Intramacronucleata</taxon>
        <taxon>Oligohymenophorea</taxon>
        <taxon>Peniculida</taxon>
        <taxon>Parameciidae</taxon>
        <taxon>Paramecium</taxon>
    </lineage>
</organism>
<feature type="transmembrane region" description="Helical" evidence="2">
    <location>
        <begin position="662"/>
        <end position="686"/>
    </location>
</feature>
<feature type="transmembrane region" description="Helical" evidence="2">
    <location>
        <begin position="223"/>
        <end position="244"/>
    </location>
</feature>
<feature type="transmembrane region" description="Helical" evidence="2">
    <location>
        <begin position="698"/>
        <end position="720"/>
    </location>
</feature>
<feature type="compositionally biased region" description="Polar residues" evidence="1">
    <location>
        <begin position="1"/>
        <end position="16"/>
    </location>
</feature>
<keyword evidence="2" id="KW-0472">Membrane</keyword>
<accession>A0DML1</accession>
<dbReference type="AlphaFoldDB" id="A0DML1"/>
<protein>
    <recommendedName>
        <fullName evidence="5">Transmembrane protein</fullName>
    </recommendedName>
</protein>
<dbReference type="HOGENOM" id="CLU_008586_0_0_1"/>
<feature type="compositionally biased region" description="Low complexity" evidence="1">
    <location>
        <begin position="17"/>
        <end position="44"/>
    </location>
</feature>
<dbReference type="GeneID" id="5037460"/>
<gene>
    <name evidence="3" type="ORF">GSPATT00018496001</name>
</gene>
<keyword evidence="2" id="KW-1133">Transmembrane helix</keyword>
<reference evidence="3 4" key="1">
    <citation type="journal article" date="2006" name="Nature">
        <title>Global trends of whole-genome duplications revealed by the ciliate Paramecium tetraurelia.</title>
        <authorList>
            <consortium name="Genoscope"/>
            <person name="Aury J.-M."/>
            <person name="Jaillon O."/>
            <person name="Duret L."/>
            <person name="Noel B."/>
            <person name="Jubin C."/>
            <person name="Porcel B.M."/>
            <person name="Segurens B."/>
            <person name="Daubin V."/>
            <person name="Anthouard V."/>
            <person name="Aiach N."/>
            <person name="Arnaiz O."/>
            <person name="Billaut A."/>
            <person name="Beisson J."/>
            <person name="Blanc I."/>
            <person name="Bouhouche K."/>
            <person name="Camara F."/>
            <person name="Duharcourt S."/>
            <person name="Guigo R."/>
            <person name="Gogendeau D."/>
            <person name="Katinka M."/>
            <person name="Keller A.-M."/>
            <person name="Kissmehl R."/>
            <person name="Klotz C."/>
            <person name="Koll F."/>
            <person name="Le Moue A."/>
            <person name="Lepere C."/>
            <person name="Malinsky S."/>
            <person name="Nowacki M."/>
            <person name="Nowak J.K."/>
            <person name="Plattner H."/>
            <person name="Poulain J."/>
            <person name="Ruiz F."/>
            <person name="Serrano V."/>
            <person name="Zagulski M."/>
            <person name="Dessen P."/>
            <person name="Betermier M."/>
            <person name="Weissenbach J."/>
            <person name="Scarpelli C."/>
            <person name="Schachter V."/>
            <person name="Sperling L."/>
            <person name="Meyer E."/>
            <person name="Cohen J."/>
            <person name="Wincker P."/>
        </authorList>
    </citation>
    <scope>NUCLEOTIDE SEQUENCE [LARGE SCALE GENOMIC DNA]</scope>
    <source>
        <strain evidence="3 4">Stock d4-2</strain>
    </source>
</reference>
<evidence type="ECO:0008006" key="5">
    <source>
        <dbReference type="Google" id="ProtNLM"/>
    </source>
</evidence>
<dbReference type="Proteomes" id="UP000000600">
    <property type="component" value="Unassembled WGS sequence"/>
</dbReference>
<feature type="transmembrane region" description="Helical" evidence="2">
    <location>
        <begin position="291"/>
        <end position="314"/>
    </location>
</feature>
<dbReference type="RefSeq" id="XP_001451675.1">
    <property type="nucleotide sequence ID" value="XM_001451638.1"/>
</dbReference>
<dbReference type="KEGG" id="ptm:GSPATT00018496001"/>
<dbReference type="EMBL" id="CT868496">
    <property type="protein sequence ID" value="CAK84278.1"/>
    <property type="molecule type" value="Genomic_DNA"/>
</dbReference>
<name>A0DML1_PARTE</name>
<proteinExistence type="predicted"/>
<dbReference type="OMA" id="NTEHEWD"/>
<feature type="region of interest" description="Disordered" evidence="1">
    <location>
        <begin position="1"/>
        <end position="60"/>
    </location>
</feature>
<evidence type="ECO:0000313" key="3">
    <source>
        <dbReference type="EMBL" id="CAK84278.1"/>
    </source>
</evidence>
<sequence length="1190" mass="140314">MSQIKQTQRNSKNLDMQPQPQAQIQGSQKIPQGQQEKQNQQQPQARKGGPDQTTKLKNPNDTKTYVLMTLQTQQSLIQPETSRQEQSQEVKIANQEAPPKFACLKPRPDPVLNWETHQEKKLYSEFQEFIESRYLEVKRSSSIYKYYAKIGLQVFIYILNVLELIFTLSYKSYNNIPDNEVFYLGCYHISIIGCALLHSATWMYTYKFRQVAKKSLFIEISYYIFYMFMGGLSFFKIAPFIYYYNRDQSITQFSFSQINKYLILDGEDKFRNPCMLFKHRTKPVNIFRDLIFHRIALLSMMITMCLQTFPQLFIQGFYNTEHEWDGFNVFSYLLLISNLIYYLLELQFIVFTTTYRQIQTELQFKLKKIKLKFIQETKQLLKSDKKYLGFVKSFYFHIDPTTFSSYQKKRCIVQIITFLTRYKKFQNVQFLYIDQYDEVTLQYLANCFKLIQVENISLQYKDANKLKMLQDTFKPQQFPKIKIELMQDQNVDQLWDTDKIDANAEEQKIQEIQFIENPKINAGWQAVAQNQKAMREYIEMSYHFIKLIPDHLRKSVRLNSRSYGTGTIQSQINIAQTDRQETQIDIATEAKIQFQNISKKEILEESLGYFKCLMTYINYFETWGQMNQYQATMQSLQSFLNGGLQIVSLVYIGDDPDKFQSALIVLTVIIPVMQMLSFMVFQHRVFKTLNIQKQIQNVLLFAIFNFLKVWDIVMIAMYFFSKKFFSTLERKFSAEGYIKFKSYASKFQGSLPISVFQYETVQVDSKSILAIKQLPFYQAVMWRTSVEEALNKIPQFFIYILALSSTGLTAVWAMSFFQQIKEGVLAVKDILEVVIKDFFIPALILSTVSVEQFFQSMLYLSSISNQFLLEYPKSFQIMSKVDEKYLKEKCTFKINMEHMDFSNYKEKKKEKILAQFRYVLASIQNILEIDKAQRLFCMGPEINDFVRCLKVSPIYQLKLNFNLDEVNPLDLPHINAFIKCCPPQLQFLQIQVEATEEIKMPFCVERKATLKAFSYSYFQIIQQYKDSAQVVQQKSLDVNKDFLELDRYDFEQFYFEIAGNLNLEQCSQLFGNFKEMKIFQLSINNNAIMQSFNFSDNIKSKLEVLDITFENIRLDFQQFPFNTLKTLKMNLKRCEFNKAGLYQSLVNLKNGESKVILIDLSQCSSTFTKAEHSNLVKALEQNKFDVTIII</sequence>
<keyword evidence="2" id="KW-0812">Transmembrane</keyword>